<dbReference type="STRING" id="1754190.A0A1Y2FHL2"/>
<accession>A0A1Y2FHL2</accession>
<comment type="similarity">
    <text evidence="1">Belongs to the EFR3 family.</text>
</comment>
<dbReference type="Proteomes" id="UP000193920">
    <property type="component" value="Unassembled WGS sequence"/>
</dbReference>
<reference evidence="2 3" key="1">
    <citation type="submission" date="2016-08" db="EMBL/GenBank/DDBJ databases">
        <title>A Parts List for Fungal Cellulosomes Revealed by Comparative Genomics.</title>
        <authorList>
            <consortium name="DOE Joint Genome Institute"/>
            <person name="Haitjema C.H."/>
            <person name="Gilmore S.P."/>
            <person name="Henske J.K."/>
            <person name="Solomon K.V."/>
            <person name="De Groot R."/>
            <person name="Kuo A."/>
            <person name="Mondo S.J."/>
            <person name="Salamov A.A."/>
            <person name="Labutti K."/>
            <person name="Zhao Z."/>
            <person name="Chiniquy J."/>
            <person name="Barry K."/>
            <person name="Brewer H.M."/>
            <person name="Purvine S.O."/>
            <person name="Wright A.T."/>
            <person name="Boxma B."/>
            <person name="Van Alen T."/>
            <person name="Hackstein J.H."/>
            <person name="Baker S.E."/>
            <person name="Grigoriev I.V."/>
            <person name="O'Malley M.A."/>
        </authorList>
    </citation>
    <scope>NUCLEOTIDE SEQUENCE [LARGE SCALE GENOMIC DNA]</scope>
    <source>
        <strain evidence="2 3">G1</strain>
    </source>
</reference>
<dbReference type="GO" id="GO:0072659">
    <property type="term" value="P:protein localization to plasma membrane"/>
    <property type="evidence" value="ECO:0007669"/>
    <property type="project" value="InterPro"/>
</dbReference>
<dbReference type="InterPro" id="IPR049150">
    <property type="entry name" value="EFR3_HEAT-like_rpt"/>
</dbReference>
<dbReference type="PANTHER" id="PTHR47766:SF1">
    <property type="entry name" value="PROTEIN EFR3"/>
    <property type="match status" value="1"/>
</dbReference>
<comment type="caution">
    <text evidence="2">The sequence shown here is derived from an EMBL/GenBank/DDBJ whole genome shotgun (WGS) entry which is preliminary data.</text>
</comment>
<proteinExistence type="inferred from homology"/>
<evidence type="ECO:0000313" key="3">
    <source>
        <dbReference type="Proteomes" id="UP000193920"/>
    </source>
</evidence>
<protein>
    <recommendedName>
        <fullName evidence="4">Protein EFR3</fullName>
    </recommendedName>
</protein>
<gene>
    <name evidence="2" type="ORF">LY90DRAFT_499983</name>
</gene>
<evidence type="ECO:0000256" key="1">
    <source>
        <dbReference type="ARBA" id="ARBA00010216"/>
    </source>
</evidence>
<evidence type="ECO:0008006" key="4">
    <source>
        <dbReference type="Google" id="ProtNLM"/>
    </source>
</evidence>
<evidence type="ECO:0000313" key="2">
    <source>
        <dbReference type="EMBL" id="ORY82295.1"/>
    </source>
</evidence>
<dbReference type="Pfam" id="PF21072">
    <property type="entry name" value="EFR3"/>
    <property type="match status" value="1"/>
</dbReference>
<organism evidence="2 3">
    <name type="scientific">Neocallimastix californiae</name>
    <dbReference type="NCBI Taxonomy" id="1754190"/>
    <lineage>
        <taxon>Eukaryota</taxon>
        <taxon>Fungi</taxon>
        <taxon>Fungi incertae sedis</taxon>
        <taxon>Chytridiomycota</taxon>
        <taxon>Chytridiomycota incertae sedis</taxon>
        <taxon>Neocallimastigomycetes</taxon>
        <taxon>Neocallimastigales</taxon>
        <taxon>Neocallimastigaceae</taxon>
        <taxon>Neocallimastix</taxon>
    </lineage>
</organism>
<dbReference type="GO" id="GO:0005886">
    <property type="term" value="C:plasma membrane"/>
    <property type="evidence" value="ECO:0007669"/>
    <property type="project" value="TreeGrafter"/>
</dbReference>
<dbReference type="SUPFAM" id="SSF48371">
    <property type="entry name" value="ARM repeat"/>
    <property type="match status" value="1"/>
</dbReference>
<dbReference type="InterPro" id="IPR016024">
    <property type="entry name" value="ARM-type_fold"/>
</dbReference>
<keyword evidence="3" id="KW-1185">Reference proteome</keyword>
<dbReference type="AlphaFoldDB" id="A0A1Y2FHL2"/>
<name>A0A1Y2FHL2_9FUNG</name>
<dbReference type="OrthoDB" id="19232at2759"/>
<dbReference type="EMBL" id="MCOG01000009">
    <property type="protein sequence ID" value="ORY82295.1"/>
    <property type="molecule type" value="Genomic_DNA"/>
</dbReference>
<sequence length="846" mass="97803">MWCSSCYNHVSLINNVYPSQPGETGAKANNLSFLVFYAESRPQKLTKIGAYLEKRTARDISYSKIENLKVTLTILTVLVGSKCKENLDLFLVSVVNILAKMLESPLNTEIIEQISSTIISFSAHHNHVILDVDSAFVVPYLKILKILCQNVQESNEDPEIQNKKKISSVRALYAIVSNDTFLKSPKIDEFLEHVIPALLANIQEKKTTGVKLYRSLSNTDISDVDMDNLAIQSINEIMQRINPVTFDKVFNPIYKYLESNNHMLNKNYLLKLFKIFTKGMNPQYRYLLVLYSLKHLKDYSHDLAVQTNIIYILSNIIKNGGGAVVTHIEVLDVLSDCLFETLQNSSKYSPKDIESLENAYIDCINSFTSNVSYPEQMNDIMAFLVNHLKLNTSSNEVIIKCRIFIIRSLRFILEQRASFIEKNPTFNSPLPIELFNPTIVILKDSSFNLRLQYYFFLLLLMDQINTSTALQEDNKAHIARYRFMQNIHTVLFDYAQKKLNQPVDYIMIVNIFIKNAQVFGLNDVVESVPLMFELENISKVKFKNKDDLMLQYAINTMIVEFFDYLSEFLGNESLGNYIGKIKQNKLENDEWCNVSFTTAVVSQWLNKTFNDVEWKNDEFKESSVYLDHEYIISILCDHEELKEQFENLQELLNTKYTPKAFMSLIKDDYNMNKRMSSFSMYSMKDLRLVRNSLPPQTFNRDMTHASIHIEDLKEVLGSYEPSETMQNNDGILNIDKEEDDFKLTDEVNGLLDEITNQSRMTNEIKNSSTTLINQPVISSYENIFNSPKRKSAVTTQEEYPLTSMDNSILYAQDSFINNEYSLHYVRSTENLLDSKVDKKKKKNYPN</sequence>
<dbReference type="InterPro" id="IPR039786">
    <property type="entry name" value="EFR3"/>
</dbReference>
<dbReference type="PANTHER" id="PTHR47766">
    <property type="entry name" value="PROTEIN EFR3"/>
    <property type="match status" value="1"/>
</dbReference>